<dbReference type="AlphaFoldDB" id="A0A9R1U3L9"/>
<gene>
    <name evidence="3" type="primary">LOC105268962</name>
</gene>
<evidence type="ECO:0008006" key="4">
    <source>
        <dbReference type="Google" id="ProtNLM"/>
    </source>
</evidence>
<organism evidence="2 3">
    <name type="scientific">Fopius arisanus</name>
    <dbReference type="NCBI Taxonomy" id="64838"/>
    <lineage>
        <taxon>Eukaryota</taxon>
        <taxon>Metazoa</taxon>
        <taxon>Ecdysozoa</taxon>
        <taxon>Arthropoda</taxon>
        <taxon>Hexapoda</taxon>
        <taxon>Insecta</taxon>
        <taxon>Pterygota</taxon>
        <taxon>Neoptera</taxon>
        <taxon>Endopterygota</taxon>
        <taxon>Hymenoptera</taxon>
        <taxon>Apocrita</taxon>
        <taxon>Ichneumonoidea</taxon>
        <taxon>Braconidae</taxon>
        <taxon>Opiinae</taxon>
        <taxon>Fopius</taxon>
    </lineage>
</organism>
<feature type="coiled-coil region" evidence="1">
    <location>
        <begin position="57"/>
        <end position="84"/>
    </location>
</feature>
<accession>A0A9R1U3L9</accession>
<dbReference type="OrthoDB" id="7691513at2759"/>
<dbReference type="KEGG" id="fas:105268962"/>
<name>A0A9R1U3L9_9HYME</name>
<dbReference type="Proteomes" id="UP000694866">
    <property type="component" value="Unplaced"/>
</dbReference>
<evidence type="ECO:0000256" key="1">
    <source>
        <dbReference type="SAM" id="Coils"/>
    </source>
</evidence>
<reference evidence="3" key="1">
    <citation type="submission" date="2025-08" db="UniProtKB">
        <authorList>
            <consortium name="RefSeq"/>
        </authorList>
    </citation>
    <scope>IDENTIFICATION</scope>
    <source>
        <strain evidence="3">USDA-PBARC FA_bdor</strain>
        <tissue evidence="3">Whole organism</tissue>
    </source>
</reference>
<keyword evidence="2" id="KW-1185">Reference proteome</keyword>
<sequence length="242" mass="28325">MLVENRFECDMETILSCSEEEKLYFKRLNKYLHDCRTKITKFVEVESNKGKGTSTRLEQDKELIAQLSTDIRTLETQLDNILLNQKISNKKLENTIATDETLNADICREKEIREALALETVDLQQQLETQKEAKKKEWNAIKMAIAIYKEKLNIHIDVQHQENHDTLTVTLVHDENPNRDNNYVVLQHSEGAWRVSNIQPPLSDKDLTAINLNQSRDYEILEITRFLCQIRNIFLKHDVSDK</sequence>
<keyword evidence="1" id="KW-0175">Coiled coil</keyword>
<protein>
    <recommendedName>
        <fullName evidence="4">Kinetochore protein SPC25</fullName>
    </recommendedName>
</protein>
<evidence type="ECO:0000313" key="2">
    <source>
        <dbReference type="Proteomes" id="UP000694866"/>
    </source>
</evidence>
<dbReference type="GeneID" id="105268962"/>
<dbReference type="Gene3D" id="3.30.457.50">
    <property type="entry name" value="Chromosome segregation protein Spc25"/>
    <property type="match status" value="1"/>
</dbReference>
<evidence type="ECO:0000313" key="3">
    <source>
        <dbReference type="RefSeq" id="XP_011307199.1"/>
    </source>
</evidence>
<proteinExistence type="predicted"/>
<dbReference type="RefSeq" id="XP_011307199.1">
    <property type="nucleotide sequence ID" value="XM_011308897.1"/>
</dbReference>